<sequence length="485" mass="51601">MNGTTFARLRRPAAAAALAAALLAPAGVPAAADTASTGAAAVGVTPLGSTTLDQRALYFVSYDGLVNNASYQQEGILTHGGRQYAAWYTADRTAVVARRDLRAPGSPWTTVRLPHRLSADDSHNSISLGISESDGRLHVAMDTHNTPIYYLRSSAGLVDRPGNSGWNAAAFGPVRRDLGGVDLGGISYPRFIPTPSGDLQFSYRTGGSGDGTLELAEYRGGSWRHLGAWTSPDGDYHANGSVSANRNMYLHGIGYDGAGRLHASFTWRETAAGGDILCHPGGLSNHDTGYVYSDDAGRTWRTDNGAVAAVTGTNRRVSVNTPGHVVDPLDIDQALMNQESQAVDSAGRPHVMISYVPGRFTHCVTDFAAQRRQWAHAFHLFRDAAGDWHKTELPVPVAAFGRTRLVLTPDDDAYAVLPGGRILAATAASGWSDWRQVYDGSGIDAFGEVLVDTARVDDGVLSILYQEPSQGRTPSPIRVADFALG</sequence>
<reference evidence="2 3" key="1">
    <citation type="submission" date="2018-03" db="EMBL/GenBank/DDBJ databases">
        <title>Genomic Encyclopedia of Archaeal and Bacterial Type Strains, Phase II (KMG-II): from individual species to whole genera.</title>
        <authorList>
            <person name="Goeker M."/>
        </authorList>
    </citation>
    <scope>NUCLEOTIDE SEQUENCE [LARGE SCALE GENOMIC DNA]</scope>
    <source>
        <strain evidence="2 3">DSM 45601</strain>
    </source>
</reference>
<keyword evidence="3" id="KW-1185">Reference proteome</keyword>
<evidence type="ECO:0000256" key="1">
    <source>
        <dbReference type="SAM" id="SignalP"/>
    </source>
</evidence>
<evidence type="ECO:0000313" key="3">
    <source>
        <dbReference type="Proteomes" id="UP000237846"/>
    </source>
</evidence>
<dbReference type="Proteomes" id="UP000237846">
    <property type="component" value="Unassembled WGS sequence"/>
</dbReference>
<dbReference type="RefSeq" id="WP_106237830.1">
    <property type="nucleotide sequence ID" value="NZ_PVZC01000001.1"/>
</dbReference>
<name>A0A2T0QCQ9_9ACTN</name>
<protein>
    <submittedName>
        <fullName evidence="2">Putative BNR repeat neuraminidase</fullName>
    </submittedName>
</protein>
<proteinExistence type="predicted"/>
<dbReference type="Pfam" id="PF15892">
    <property type="entry name" value="BNR_4"/>
    <property type="match status" value="1"/>
</dbReference>
<accession>A0A2T0QCQ9</accession>
<comment type="caution">
    <text evidence="2">The sequence shown here is derived from an EMBL/GenBank/DDBJ whole genome shotgun (WGS) entry which is preliminary data.</text>
</comment>
<dbReference type="EMBL" id="PVZC01000001">
    <property type="protein sequence ID" value="PRY01692.1"/>
    <property type="molecule type" value="Genomic_DNA"/>
</dbReference>
<feature type="chain" id="PRO_5038904563" evidence="1">
    <location>
        <begin position="31"/>
        <end position="485"/>
    </location>
</feature>
<dbReference type="AlphaFoldDB" id="A0A2T0QCQ9"/>
<keyword evidence="1" id="KW-0732">Signal</keyword>
<evidence type="ECO:0000313" key="2">
    <source>
        <dbReference type="EMBL" id="PRY01692.1"/>
    </source>
</evidence>
<feature type="signal peptide" evidence="1">
    <location>
        <begin position="1"/>
        <end position="30"/>
    </location>
</feature>
<dbReference type="OrthoDB" id="223410at2"/>
<gene>
    <name evidence="2" type="ORF">CLV72_101276</name>
</gene>
<organism evidence="2 3">
    <name type="scientific">Allonocardiopsis opalescens</name>
    <dbReference type="NCBI Taxonomy" id="1144618"/>
    <lineage>
        <taxon>Bacteria</taxon>
        <taxon>Bacillati</taxon>
        <taxon>Actinomycetota</taxon>
        <taxon>Actinomycetes</taxon>
        <taxon>Streptosporangiales</taxon>
        <taxon>Allonocardiopsis</taxon>
    </lineage>
</organism>